<geneLocation type="plasmid" evidence="5 6">
    <name>unnamed</name>
</geneLocation>
<keyword evidence="5" id="KW-0614">Plasmid</keyword>
<dbReference type="Gene3D" id="1.10.10.10">
    <property type="entry name" value="Winged helix-like DNA-binding domain superfamily/Winged helix DNA-binding domain"/>
    <property type="match status" value="1"/>
</dbReference>
<gene>
    <name evidence="5" type="ORF">PZN02_006332</name>
</gene>
<dbReference type="InterPro" id="IPR036390">
    <property type="entry name" value="WH_DNA-bd_sf"/>
</dbReference>
<dbReference type="InterPro" id="IPR011711">
    <property type="entry name" value="GntR_C"/>
</dbReference>
<dbReference type="RefSeq" id="WP_280663479.1">
    <property type="nucleotide sequence ID" value="NZ_CP120375.1"/>
</dbReference>
<dbReference type="PANTHER" id="PTHR43537:SF49">
    <property type="entry name" value="TRANSCRIPTIONAL REGULATORY PROTEIN"/>
    <property type="match status" value="1"/>
</dbReference>
<feature type="domain" description="HTH gntR-type" evidence="4">
    <location>
        <begin position="6"/>
        <end position="73"/>
    </location>
</feature>
<dbReference type="InterPro" id="IPR008920">
    <property type="entry name" value="TF_FadR/GntR_C"/>
</dbReference>
<sequence length="218" mass="24301">MTTNEDTIANRICRILAERIVAGELEPGTKLRQDHIAEEFGTSHVPVREALRRLEAQGLAVSEPRRGVRVASFGLEDVREVAEIRAALEVLALRHAAPHLTSAILDQAERATVEADNAHNVRSWEEANRRFHRLLLTPCGMPRLLAAIDDLHAVSARFLFATWRSDWEVRPVHDHRAILAFLRQGRTENAVAVLERHVQRIGQKPMKSASGGAFAIVG</sequence>
<dbReference type="Gene3D" id="1.20.120.530">
    <property type="entry name" value="GntR ligand-binding domain-like"/>
    <property type="match status" value="1"/>
</dbReference>
<dbReference type="PANTHER" id="PTHR43537">
    <property type="entry name" value="TRANSCRIPTIONAL REGULATOR, GNTR FAMILY"/>
    <property type="match status" value="1"/>
</dbReference>
<dbReference type="SUPFAM" id="SSF46785">
    <property type="entry name" value="Winged helix' DNA-binding domain"/>
    <property type="match status" value="1"/>
</dbReference>
<evidence type="ECO:0000256" key="2">
    <source>
        <dbReference type="ARBA" id="ARBA00023125"/>
    </source>
</evidence>
<dbReference type="CDD" id="cd07377">
    <property type="entry name" value="WHTH_GntR"/>
    <property type="match status" value="1"/>
</dbReference>
<evidence type="ECO:0000259" key="4">
    <source>
        <dbReference type="PROSITE" id="PS50949"/>
    </source>
</evidence>
<keyword evidence="1" id="KW-0805">Transcription regulation</keyword>
<evidence type="ECO:0000256" key="3">
    <source>
        <dbReference type="ARBA" id="ARBA00023163"/>
    </source>
</evidence>
<dbReference type="Proteomes" id="UP001229355">
    <property type="component" value="Plasmid unnamed"/>
</dbReference>
<accession>A0ABY8DKT0</accession>
<proteinExistence type="predicted"/>
<evidence type="ECO:0000313" key="5">
    <source>
        <dbReference type="EMBL" id="WEX91518.1"/>
    </source>
</evidence>
<protein>
    <submittedName>
        <fullName evidence="5">GntR family transcriptional regulator</fullName>
    </submittedName>
</protein>
<reference evidence="5 6" key="1">
    <citation type="submission" date="2023-03" db="EMBL/GenBank/DDBJ databases">
        <authorList>
            <person name="Kaur S."/>
            <person name="Espinosa-Saiz D."/>
            <person name="Velazquez E."/>
            <person name="Menendez E."/>
            <person name="diCenzo G.C."/>
        </authorList>
    </citation>
    <scope>NUCLEOTIDE SEQUENCE [LARGE SCALE GENOMIC DNA]</scope>
    <source>
        <strain evidence="5 6">LMG 24692</strain>
        <plasmid evidence="5 6">unnamed</plasmid>
    </source>
</reference>
<evidence type="ECO:0000313" key="6">
    <source>
        <dbReference type="Proteomes" id="UP001229355"/>
    </source>
</evidence>
<dbReference type="Pfam" id="PF07729">
    <property type="entry name" value="FCD"/>
    <property type="match status" value="1"/>
</dbReference>
<keyword evidence="6" id="KW-1185">Reference proteome</keyword>
<dbReference type="SUPFAM" id="SSF48008">
    <property type="entry name" value="GntR ligand-binding domain-like"/>
    <property type="match status" value="1"/>
</dbReference>
<dbReference type="InterPro" id="IPR036388">
    <property type="entry name" value="WH-like_DNA-bd_sf"/>
</dbReference>
<dbReference type="EMBL" id="CP120375">
    <property type="protein sequence ID" value="WEX91518.1"/>
    <property type="molecule type" value="Genomic_DNA"/>
</dbReference>
<dbReference type="SMART" id="SM00345">
    <property type="entry name" value="HTH_GNTR"/>
    <property type="match status" value="1"/>
</dbReference>
<dbReference type="InterPro" id="IPR000524">
    <property type="entry name" value="Tscrpt_reg_HTH_GntR"/>
</dbReference>
<organism evidence="5 6">
    <name type="scientific">Sinorhizobium garamanticum</name>
    <dbReference type="NCBI Taxonomy" id="680247"/>
    <lineage>
        <taxon>Bacteria</taxon>
        <taxon>Pseudomonadati</taxon>
        <taxon>Pseudomonadota</taxon>
        <taxon>Alphaproteobacteria</taxon>
        <taxon>Hyphomicrobiales</taxon>
        <taxon>Rhizobiaceae</taxon>
        <taxon>Sinorhizobium/Ensifer group</taxon>
        <taxon>Sinorhizobium</taxon>
    </lineage>
</organism>
<name>A0ABY8DKT0_9HYPH</name>
<dbReference type="PROSITE" id="PS50949">
    <property type="entry name" value="HTH_GNTR"/>
    <property type="match status" value="1"/>
</dbReference>
<keyword evidence="3" id="KW-0804">Transcription</keyword>
<dbReference type="SMART" id="SM00895">
    <property type="entry name" value="FCD"/>
    <property type="match status" value="1"/>
</dbReference>
<dbReference type="Pfam" id="PF00392">
    <property type="entry name" value="GntR"/>
    <property type="match status" value="1"/>
</dbReference>
<keyword evidence="2" id="KW-0238">DNA-binding</keyword>
<evidence type="ECO:0000256" key="1">
    <source>
        <dbReference type="ARBA" id="ARBA00023015"/>
    </source>
</evidence>